<dbReference type="InterPro" id="IPR018305">
    <property type="entry name" value="Ribosomal_m50"/>
</dbReference>
<evidence type="ECO:0000256" key="5">
    <source>
        <dbReference type="ARBA" id="ARBA00023274"/>
    </source>
</evidence>
<protein>
    <recommendedName>
        <fullName evidence="6">Large ribosomal subunit protein mL50</fullName>
    </recommendedName>
    <alternativeName>
        <fullName evidence="7">39S ribosomal protein L50, mitochondrial</fullName>
    </alternativeName>
</protein>
<name>C1C1Y0_CALCM</name>
<comment type="similarity">
    <text evidence="2">Belongs to the mitochondrion-specific ribosomal protein mL50 family.</text>
</comment>
<evidence type="ECO:0000256" key="3">
    <source>
        <dbReference type="ARBA" id="ARBA00022980"/>
    </source>
</evidence>
<reference evidence="8" key="1">
    <citation type="submission" date="2009-03" db="EMBL/GenBank/DDBJ databases">
        <title>Caligus clemensi ESTs and full-length cDNAs.</title>
        <authorList>
            <person name="Yasuike M."/>
            <person name="von Schalburg K."/>
            <person name="Cooper G."/>
            <person name="Leong J."/>
            <person name="Jones S.R.M."/>
            <person name="Koop B.F."/>
        </authorList>
    </citation>
    <scope>NUCLEOTIDE SEQUENCE</scope>
    <source>
        <tissue evidence="8">Whole</tissue>
    </source>
</reference>
<dbReference type="GO" id="GO:0005762">
    <property type="term" value="C:mitochondrial large ribosomal subunit"/>
    <property type="evidence" value="ECO:0007669"/>
    <property type="project" value="TreeGrafter"/>
</dbReference>
<proteinExistence type="evidence at transcript level"/>
<evidence type="ECO:0000256" key="4">
    <source>
        <dbReference type="ARBA" id="ARBA00023128"/>
    </source>
</evidence>
<dbReference type="EMBL" id="BT080859">
    <property type="protein sequence ID" value="ACO15283.1"/>
    <property type="molecule type" value="mRNA"/>
</dbReference>
<comment type="subcellular location">
    <subcellularLocation>
        <location evidence="1">Mitochondrion</location>
    </subcellularLocation>
</comment>
<dbReference type="Pfam" id="PF10501">
    <property type="entry name" value="Ribosomal_L50"/>
    <property type="match status" value="1"/>
</dbReference>
<accession>C1C1Y0</accession>
<organism evidence="8">
    <name type="scientific">Caligus clemensi</name>
    <name type="common">Sea louse</name>
    <dbReference type="NCBI Taxonomy" id="344056"/>
    <lineage>
        <taxon>Eukaryota</taxon>
        <taxon>Metazoa</taxon>
        <taxon>Ecdysozoa</taxon>
        <taxon>Arthropoda</taxon>
        <taxon>Crustacea</taxon>
        <taxon>Multicrustacea</taxon>
        <taxon>Hexanauplia</taxon>
        <taxon>Copepoda</taxon>
        <taxon>Siphonostomatoida</taxon>
        <taxon>Caligidae</taxon>
        <taxon>Caligus</taxon>
    </lineage>
</organism>
<gene>
    <name evidence="8" type="primary">RM50</name>
</gene>
<dbReference type="PANTHER" id="PTHR31542:SF1">
    <property type="entry name" value="LARGE RIBOSOMAL SUBUNIT PROTEIN ML50"/>
    <property type="match status" value="1"/>
</dbReference>
<evidence type="ECO:0000313" key="8">
    <source>
        <dbReference type="EMBL" id="ACO15283.1"/>
    </source>
</evidence>
<dbReference type="PANTHER" id="PTHR31542">
    <property type="entry name" value="39A RIBOSOMAL PROTEIN L50, MITOCHONDRIAL"/>
    <property type="match status" value="1"/>
</dbReference>
<evidence type="ECO:0000256" key="6">
    <source>
        <dbReference type="ARBA" id="ARBA00035183"/>
    </source>
</evidence>
<keyword evidence="5" id="KW-0687">Ribonucleoprotein</keyword>
<keyword evidence="3 8" id="KW-0689">Ribosomal protein</keyword>
<keyword evidence="4" id="KW-0496">Mitochondrion</keyword>
<evidence type="ECO:0000256" key="1">
    <source>
        <dbReference type="ARBA" id="ARBA00004173"/>
    </source>
</evidence>
<sequence length="250" mass="29104">MLLVKMSSLSGLHRCLFQCPRRGIKSIPFIKPYYPPRRGAIKSEWRSKQSRLLPVNKIQLPKDFTQWDAEFNKTLEFSSQVDSLKTRGFRRSYKPYEPPAQVDEIILSTLGEIYNLSSDVKADQIQLNDDLKKKTELLNILAQKTDHRVPNSFLHFMSNAEDLLDFYRTPIDCKNYYDRLISSENSLPKNLHAIKDYIRFDPSDGHPFHQVSAYPRSSTVICTPESKRRYKPVRTKHSAYDDNIRGSTDD</sequence>
<evidence type="ECO:0000256" key="2">
    <source>
        <dbReference type="ARBA" id="ARBA00008860"/>
    </source>
</evidence>
<dbReference type="AlphaFoldDB" id="C1C1Y0"/>
<evidence type="ECO:0000256" key="7">
    <source>
        <dbReference type="ARBA" id="ARBA00035398"/>
    </source>
</evidence>